<evidence type="ECO:0000313" key="1">
    <source>
        <dbReference type="EMBL" id="KAJ8677804.1"/>
    </source>
</evidence>
<reference evidence="1" key="1">
    <citation type="submission" date="2023-04" db="EMBL/GenBank/DDBJ databases">
        <title>A chromosome-level genome assembly of the parasitoid wasp Eretmocerus hayati.</title>
        <authorList>
            <person name="Zhong Y."/>
            <person name="Liu S."/>
            <person name="Liu Y."/>
        </authorList>
    </citation>
    <scope>NUCLEOTIDE SEQUENCE</scope>
    <source>
        <strain evidence="1">ZJU_SS_LIU_2023</strain>
    </source>
</reference>
<gene>
    <name evidence="1" type="ORF">QAD02_013591</name>
</gene>
<accession>A0ACC2P3A2</accession>
<keyword evidence="2" id="KW-1185">Reference proteome</keyword>
<protein>
    <submittedName>
        <fullName evidence="1">Uncharacterized protein</fullName>
    </submittedName>
</protein>
<dbReference type="EMBL" id="CM056742">
    <property type="protein sequence ID" value="KAJ8677804.1"/>
    <property type="molecule type" value="Genomic_DNA"/>
</dbReference>
<evidence type="ECO:0000313" key="2">
    <source>
        <dbReference type="Proteomes" id="UP001239111"/>
    </source>
</evidence>
<organism evidence="1 2">
    <name type="scientific">Eretmocerus hayati</name>
    <dbReference type="NCBI Taxonomy" id="131215"/>
    <lineage>
        <taxon>Eukaryota</taxon>
        <taxon>Metazoa</taxon>
        <taxon>Ecdysozoa</taxon>
        <taxon>Arthropoda</taxon>
        <taxon>Hexapoda</taxon>
        <taxon>Insecta</taxon>
        <taxon>Pterygota</taxon>
        <taxon>Neoptera</taxon>
        <taxon>Endopterygota</taxon>
        <taxon>Hymenoptera</taxon>
        <taxon>Apocrita</taxon>
        <taxon>Proctotrupomorpha</taxon>
        <taxon>Chalcidoidea</taxon>
        <taxon>Aphelinidae</taxon>
        <taxon>Aphelininae</taxon>
        <taxon>Eretmocerus</taxon>
    </lineage>
</organism>
<sequence length="775" mass="88510">MDSSACEGGRKRKSIDSCSARHQRRLIEAERNKSLEQARFRFQSRNDHTPSSNAHMMSAVPTTSQGISVVESDSYPSVCVLSTVRTSEPTTDKSHDDQQLNSLLPENPDPETEFLIDSFDANDLIDDFDYAYKYSDEEDSGYSDDEDSPPDDNTKYEDEEKFLASIEENRNDPVEICDSISKSLKGVLTHWSIESNISRNTMTKLLHKIRDEVPNLKLPLQARSLYDFNVNDNPVQQLAGGHYLHFRLMKCVEKIIQKRLSIGMKGKFIKILVGIDGAPLGKSSEKNMWPILIPDQEETDVYIAGIYVGDSKPTDANEFLQQFVDECIPLLENGLVVEEEVFNFSITLVCDTPAKAFVLVVKYHTGRESCTKCTIESVRNGKTICFPGDIFRLRTDEEFRAFAHSDDYQHDLTILARIRKFRPVTHVPLVVMHLVYLGVTKKFFLILMKATTPHKLPAWKMKQLSDIFVELRRFIPYEFARKPRKLESIHRFKATELRLILLYVGIVALKDIVDDEVYLNFLTLHVAISILSNPKLVKEEKWTTYAEKLLQKFVADFALLFGDYFVTFNVHNLLHSVDDVRRYGLLESFSAFRFENFMFLLKNRIRKGDQPLQQIMRRSGELEMINNTESKHCAEPELSCKHNSGPITHPSVEVVPQHKCMELKNFKVNCADGKNGCLMVDGKVVIDALNFVKTSDGCIHVVGKVFKIKGDVFDLPCKSSKLGIVVLDKPEEAMYFWNINRISGKMMKLPYKRDYAALPILHTLVTSIGHIDSNE</sequence>
<comment type="caution">
    <text evidence="1">The sequence shown here is derived from an EMBL/GenBank/DDBJ whole genome shotgun (WGS) entry which is preliminary data.</text>
</comment>
<proteinExistence type="predicted"/>
<dbReference type="Proteomes" id="UP001239111">
    <property type="component" value="Chromosome 2"/>
</dbReference>
<name>A0ACC2P3A2_9HYME</name>